<evidence type="ECO:0000313" key="3">
    <source>
        <dbReference type="Proteomes" id="UP000708208"/>
    </source>
</evidence>
<evidence type="ECO:0000259" key="1">
    <source>
        <dbReference type="Pfam" id="PF08156"/>
    </source>
</evidence>
<dbReference type="GO" id="GO:0031428">
    <property type="term" value="C:box C/D methylation guide snoRNP complex"/>
    <property type="evidence" value="ECO:0007669"/>
    <property type="project" value="InterPro"/>
</dbReference>
<feature type="non-terminal residue" evidence="2">
    <location>
        <position position="1"/>
    </location>
</feature>
<organism evidence="2 3">
    <name type="scientific">Allacma fusca</name>
    <dbReference type="NCBI Taxonomy" id="39272"/>
    <lineage>
        <taxon>Eukaryota</taxon>
        <taxon>Metazoa</taxon>
        <taxon>Ecdysozoa</taxon>
        <taxon>Arthropoda</taxon>
        <taxon>Hexapoda</taxon>
        <taxon>Collembola</taxon>
        <taxon>Symphypleona</taxon>
        <taxon>Sminthuridae</taxon>
        <taxon>Allacma</taxon>
    </lineage>
</organism>
<evidence type="ECO:0000313" key="2">
    <source>
        <dbReference type="EMBL" id="CAG7827382.1"/>
    </source>
</evidence>
<dbReference type="GO" id="GO:0032040">
    <property type="term" value="C:small-subunit processome"/>
    <property type="evidence" value="ECO:0007669"/>
    <property type="project" value="InterPro"/>
</dbReference>
<dbReference type="AlphaFoldDB" id="A0A8J2PFC8"/>
<keyword evidence="3" id="KW-1185">Reference proteome</keyword>
<dbReference type="OrthoDB" id="6780543at2759"/>
<reference evidence="2" key="1">
    <citation type="submission" date="2021-06" db="EMBL/GenBank/DDBJ databases">
        <authorList>
            <person name="Hodson N. C."/>
            <person name="Mongue J. A."/>
            <person name="Jaron S. K."/>
        </authorList>
    </citation>
    <scope>NUCLEOTIDE SEQUENCE</scope>
</reference>
<name>A0A8J2PFC8_9HEXA</name>
<dbReference type="EMBL" id="CAJVCH010543310">
    <property type="protein sequence ID" value="CAG7827382.1"/>
    <property type="molecule type" value="Genomic_DNA"/>
</dbReference>
<proteinExistence type="predicted"/>
<dbReference type="InterPro" id="IPR012974">
    <property type="entry name" value="NOP58/56_N"/>
</dbReference>
<dbReference type="PANTHER" id="PTHR10894">
    <property type="entry name" value="NUCLEOLAR PROTEIN 5 NUCLEOLAR PROTEIN NOP5 NOP58"/>
    <property type="match status" value="1"/>
</dbReference>
<protein>
    <recommendedName>
        <fullName evidence="1">Nucleolar protein 58/56 N-terminal domain-containing protein</fullName>
    </recommendedName>
</protein>
<dbReference type="InterPro" id="IPR045056">
    <property type="entry name" value="Nop56/Nop58"/>
</dbReference>
<gene>
    <name evidence="2" type="ORF">AFUS01_LOCUS37373</name>
</gene>
<comment type="caution">
    <text evidence="2">The sequence shown here is derived from an EMBL/GenBank/DDBJ whole genome shotgun (WGS) entry which is preliminary data.</text>
</comment>
<feature type="domain" description="Nucleolar protein 58/56 N-terminal" evidence="1">
    <location>
        <begin position="6"/>
        <end position="51"/>
    </location>
</feature>
<accession>A0A8J2PFC8</accession>
<sequence>LLDEKKLQHSENLYLDFESAEGASKLIKLKHFQKFGDTTEALGAATASVEGKISKPLKKLLKKLVVKESQEQLLVADAKLGNAIKEKMNLSCVNNSNVMELMRCIRSQIDGLVGELPQR</sequence>
<dbReference type="GO" id="GO:0030515">
    <property type="term" value="F:snoRNA binding"/>
    <property type="evidence" value="ECO:0007669"/>
    <property type="project" value="InterPro"/>
</dbReference>
<dbReference type="Proteomes" id="UP000708208">
    <property type="component" value="Unassembled WGS sequence"/>
</dbReference>
<dbReference type="Pfam" id="PF08156">
    <property type="entry name" value="NOP5NT"/>
    <property type="match status" value="1"/>
</dbReference>
<dbReference type="PANTHER" id="PTHR10894:SF1">
    <property type="entry name" value="NUCLEOLAR PROTEIN 58"/>
    <property type="match status" value="1"/>
</dbReference>